<evidence type="ECO:0000313" key="9">
    <source>
        <dbReference type="EMBL" id="MFD1040632.1"/>
    </source>
</evidence>
<feature type="transmembrane region" description="Helical" evidence="7">
    <location>
        <begin position="162"/>
        <end position="181"/>
    </location>
</feature>
<keyword evidence="4 7" id="KW-0812">Transmembrane</keyword>
<feature type="transmembrane region" description="Helical" evidence="7">
    <location>
        <begin position="36"/>
        <end position="59"/>
    </location>
</feature>
<feature type="transmembrane region" description="Helical" evidence="7">
    <location>
        <begin position="226"/>
        <end position="248"/>
    </location>
</feature>
<keyword evidence="9" id="KW-0808">Transferase</keyword>
<evidence type="ECO:0000256" key="7">
    <source>
        <dbReference type="SAM" id="Phobius"/>
    </source>
</evidence>
<gene>
    <name evidence="9" type="ORF">ACFQ3N_19920</name>
</gene>
<evidence type="ECO:0000256" key="3">
    <source>
        <dbReference type="ARBA" id="ARBA00022475"/>
    </source>
</evidence>
<feature type="transmembrane region" description="Helical" evidence="7">
    <location>
        <begin position="80"/>
        <end position="104"/>
    </location>
</feature>
<name>A0ABW3LRG6_9BACI</name>
<feature type="transmembrane region" description="Helical" evidence="7">
    <location>
        <begin position="294"/>
        <end position="313"/>
    </location>
</feature>
<evidence type="ECO:0000256" key="2">
    <source>
        <dbReference type="ARBA" id="ARBA00007400"/>
    </source>
</evidence>
<feature type="transmembrane region" description="Helical" evidence="7">
    <location>
        <begin position="254"/>
        <end position="273"/>
    </location>
</feature>
<comment type="similarity">
    <text evidence="2">Belongs to the acyltransferase 3 family.</text>
</comment>
<keyword evidence="3" id="KW-1003">Cell membrane</keyword>
<evidence type="ECO:0000256" key="4">
    <source>
        <dbReference type="ARBA" id="ARBA00022692"/>
    </source>
</evidence>
<sequence>MERNTAIDVVKCFGVFLVVCLHTVTYSFNWQDSEHISFIISVFPRWVIPFFFIVSGYFFGQKIINRNNSKAYFKKYLFKLIGLFATWYLFYLIYDLFLQVVLAIHMGLDIKTELIQYVKGFVNIDALYYGEGMTSYHLWFLTALIWSICILYVSIRLNKLKMLLIVAGILNIIGLFGQTYSSIFYLPVQTRDALFFGMLYTTLGCYFAIHYDWIMQKVKKTKSSTFVYLFLLFSLIQLVEMAITVTVLDAVRSFGDYYLITAPLTISIFIITLKNTTILQSSVVSKVGKNAVGIYVSHLFIISVMTLFINFVGLDYLRSNILFNLIFVVVIFITSYYFFILFNTVLFRIKLIYIEQRNYKQMTRTNKNNAI</sequence>
<evidence type="ECO:0000256" key="5">
    <source>
        <dbReference type="ARBA" id="ARBA00022989"/>
    </source>
</evidence>
<dbReference type="Pfam" id="PF01757">
    <property type="entry name" value="Acyl_transf_3"/>
    <property type="match status" value="1"/>
</dbReference>
<reference evidence="10" key="1">
    <citation type="journal article" date="2019" name="Int. J. Syst. Evol. Microbiol.">
        <title>The Global Catalogue of Microorganisms (GCM) 10K type strain sequencing project: providing services to taxonomists for standard genome sequencing and annotation.</title>
        <authorList>
            <consortium name="The Broad Institute Genomics Platform"/>
            <consortium name="The Broad Institute Genome Sequencing Center for Infectious Disease"/>
            <person name="Wu L."/>
            <person name="Ma J."/>
        </authorList>
    </citation>
    <scope>NUCLEOTIDE SEQUENCE [LARGE SCALE GENOMIC DNA]</scope>
    <source>
        <strain evidence="10">CCUG 56754</strain>
    </source>
</reference>
<dbReference type="RefSeq" id="WP_390364902.1">
    <property type="nucleotide sequence ID" value="NZ_JBHTKJ010000074.1"/>
</dbReference>
<proteinExistence type="inferred from homology"/>
<dbReference type="PANTHER" id="PTHR40074:SF2">
    <property type="entry name" value="O-ACETYLTRANSFERASE WECH"/>
    <property type="match status" value="1"/>
</dbReference>
<keyword evidence="9" id="KW-0012">Acyltransferase</keyword>
<comment type="subcellular location">
    <subcellularLocation>
        <location evidence="1">Cell membrane</location>
        <topology evidence="1">Multi-pass membrane protein</topology>
    </subcellularLocation>
</comment>
<evidence type="ECO:0000256" key="1">
    <source>
        <dbReference type="ARBA" id="ARBA00004651"/>
    </source>
</evidence>
<keyword evidence="10" id="KW-1185">Reference proteome</keyword>
<keyword evidence="5 7" id="KW-1133">Transmembrane helix</keyword>
<comment type="caution">
    <text evidence="9">The sequence shown here is derived from an EMBL/GenBank/DDBJ whole genome shotgun (WGS) entry which is preliminary data.</text>
</comment>
<feature type="transmembrane region" description="Helical" evidence="7">
    <location>
        <begin position="325"/>
        <end position="347"/>
    </location>
</feature>
<accession>A0ABW3LRG6</accession>
<protein>
    <submittedName>
        <fullName evidence="9">Acyltransferase</fullName>
    </submittedName>
</protein>
<feature type="transmembrane region" description="Helical" evidence="7">
    <location>
        <begin position="12"/>
        <end position="30"/>
    </location>
</feature>
<dbReference type="InterPro" id="IPR002656">
    <property type="entry name" value="Acyl_transf_3_dom"/>
</dbReference>
<feature type="domain" description="Acyltransferase 3" evidence="8">
    <location>
        <begin position="5"/>
        <end position="338"/>
    </location>
</feature>
<dbReference type="EMBL" id="JBHTKJ010000074">
    <property type="protein sequence ID" value="MFD1040632.1"/>
    <property type="molecule type" value="Genomic_DNA"/>
</dbReference>
<organism evidence="9 10">
    <name type="scientific">Virgibacillus byunsanensis</name>
    <dbReference type="NCBI Taxonomy" id="570945"/>
    <lineage>
        <taxon>Bacteria</taxon>
        <taxon>Bacillati</taxon>
        <taxon>Bacillota</taxon>
        <taxon>Bacilli</taxon>
        <taxon>Bacillales</taxon>
        <taxon>Bacillaceae</taxon>
        <taxon>Virgibacillus</taxon>
    </lineage>
</organism>
<dbReference type="PANTHER" id="PTHR40074">
    <property type="entry name" value="O-ACETYLTRANSFERASE WECH"/>
    <property type="match status" value="1"/>
</dbReference>
<evidence type="ECO:0000259" key="8">
    <source>
        <dbReference type="Pfam" id="PF01757"/>
    </source>
</evidence>
<keyword evidence="6 7" id="KW-0472">Membrane</keyword>
<dbReference type="Proteomes" id="UP001597040">
    <property type="component" value="Unassembled WGS sequence"/>
</dbReference>
<feature type="transmembrane region" description="Helical" evidence="7">
    <location>
        <begin position="193"/>
        <end position="214"/>
    </location>
</feature>
<dbReference type="GO" id="GO:0016746">
    <property type="term" value="F:acyltransferase activity"/>
    <property type="evidence" value="ECO:0007669"/>
    <property type="project" value="UniProtKB-KW"/>
</dbReference>
<evidence type="ECO:0000313" key="10">
    <source>
        <dbReference type="Proteomes" id="UP001597040"/>
    </source>
</evidence>
<evidence type="ECO:0000256" key="6">
    <source>
        <dbReference type="ARBA" id="ARBA00023136"/>
    </source>
</evidence>
<feature type="transmembrane region" description="Helical" evidence="7">
    <location>
        <begin position="136"/>
        <end position="155"/>
    </location>
</feature>